<organism evidence="2 3">
    <name type="scientific">Crotalaria pallida</name>
    <name type="common">Smooth rattlebox</name>
    <name type="synonym">Crotalaria striata</name>
    <dbReference type="NCBI Taxonomy" id="3830"/>
    <lineage>
        <taxon>Eukaryota</taxon>
        <taxon>Viridiplantae</taxon>
        <taxon>Streptophyta</taxon>
        <taxon>Embryophyta</taxon>
        <taxon>Tracheophyta</taxon>
        <taxon>Spermatophyta</taxon>
        <taxon>Magnoliopsida</taxon>
        <taxon>eudicotyledons</taxon>
        <taxon>Gunneridae</taxon>
        <taxon>Pentapetalae</taxon>
        <taxon>rosids</taxon>
        <taxon>fabids</taxon>
        <taxon>Fabales</taxon>
        <taxon>Fabaceae</taxon>
        <taxon>Papilionoideae</taxon>
        <taxon>50 kb inversion clade</taxon>
        <taxon>genistoids sensu lato</taxon>
        <taxon>core genistoids</taxon>
        <taxon>Crotalarieae</taxon>
        <taxon>Crotalaria</taxon>
    </lineage>
</organism>
<gene>
    <name evidence="2" type="ORF">RIF29_20809</name>
</gene>
<sequence>MLNKRRRNLPNAAKEGLIPKQCYDDICVRIRVDDETADVKSYDILLDQEEEENEVMELMEKEMWARFSTTGFWRSPSQTDYSTTVSPQLIIDSTVSVSVPVPNNLEVLAS</sequence>
<proteinExistence type="predicted"/>
<evidence type="ECO:0000313" key="2">
    <source>
        <dbReference type="EMBL" id="KAK7268122.1"/>
    </source>
</evidence>
<accession>A0AAN9F249</accession>
<dbReference type="Proteomes" id="UP001372338">
    <property type="component" value="Unassembled WGS sequence"/>
</dbReference>
<feature type="coiled-coil region" evidence="1">
    <location>
        <begin position="32"/>
        <end position="62"/>
    </location>
</feature>
<dbReference type="AlphaFoldDB" id="A0AAN9F249"/>
<evidence type="ECO:0000256" key="1">
    <source>
        <dbReference type="SAM" id="Coils"/>
    </source>
</evidence>
<reference evidence="2 3" key="1">
    <citation type="submission" date="2024-01" db="EMBL/GenBank/DDBJ databases">
        <title>The genomes of 5 underutilized Papilionoideae crops provide insights into root nodulation and disease resistanc.</title>
        <authorList>
            <person name="Yuan L."/>
        </authorList>
    </citation>
    <scope>NUCLEOTIDE SEQUENCE [LARGE SCALE GENOMIC DNA]</scope>
    <source>
        <strain evidence="2">ZHUSHIDOU_FW_LH</strain>
        <tissue evidence="2">Leaf</tissue>
    </source>
</reference>
<evidence type="ECO:0000313" key="3">
    <source>
        <dbReference type="Proteomes" id="UP001372338"/>
    </source>
</evidence>
<protein>
    <submittedName>
        <fullName evidence="2">Uncharacterized protein</fullName>
    </submittedName>
</protein>
<dbReference type="EMBL" id="JAYWIO010000004">
    <property type="protein sequence ID" value="KAK7268122.1"/>
    <property type="molecule type" value="Genomic_DNA"/>
</dbReference>
<name>A0AAN9F249_CROPI</name>
<keyword evidence="3" id="KW-1185">Reference proteome</keyword>
<keyword evidence="1" id="KW-0175">Coiled coil</keyword>
<comment type="caution">
    <text evidence="2">The sequence shown here is derived from an EMBL/GenBank/DDBJ whole genome shotgun (WGS) entry which is preliminary data.</text>
</comment>